<accession>A0ABR1F7K3</accession>
<dbReference type="PROSITE" id="PS01119">
    <property type="entry name" value="COPPER_FIST_1"/>
    <property type="match status" value="1"/>
</dbReference>
<evidence type="ECO:0000256" key="6">
    <source>
        <dbReference type="ARBA" id="ARBA00023163"/>
    </source>
</evidence>
<evidence type="ECO:0000256" key="3">
    <source>
        <dbReference type="ARBA" id="ARBA00022833"/>
    </source>
</evidence>
<organism evidence="10 11">
    <name type="scientific">Myxozyma melibiosi</name>
    <dbReference type="NCBI Taxonomy" id="54550"/>
    <lineage>
        <taxon>Eukaryota</taxon>
        <taxon>Fungi</taxon>
        <taxon>Dikarya</taxon>
        <taxon>Ascomycota</taxon>
        <taxon>Saccharomycotina</taxon>
        <taxon>Lipomycetes</taxon>
        <taxon>Lipomycetales</taxon>
        <taxon>Lipomycetaceae</taxon>
        <taxon>Myxozyma</taxon>
    </lineage>
</organism>
<evidence type="ECO:0000259" key="9">
    <source>
        <dbReference type="PROSITE" id="PS50073"/>
    </source>
</evidence>
<keyword evidence="11" id="KW-1185">Reference proteome</keyword>
<feature type="region of interest" description="Disordered" evidence="8">
    <location>
        <begin position="159"/>
        <end position="200"/>
    </location>
</feature>
<comment type="subcellular location">
    <subcellularLocation>
        <location evidence="1">Nucleus</location>
    </subcellularLocation>
</comment>
<keyword evidence="2" id="KW-0479">Metal-binding</keyword>
<feature type="domain" description="Copper-fist" evidence="9">
    <location>
        <begin position="1"/>
        <end position="40"/>
    </location>
</feature>
<feature type="compositionally biased region" description="Low complexity" evidence="8">
    <location>
        <begin position="173"/>
        <end position="192"/>
    </location>
</feature>
<feature type="compositionally biased region" description="Low complexity" evidence="8">
    <location>
        <begin position="112"/>
        <end position="124"/>
    </location>
</feature>
<dbReference type="PANTHER" id="PTHR28088:SF5">
    <property type="entry name" value="TRANSCRIPTIONAL ACTIVATOR HAA1-RELATED"/>
    <property type="match status" value="1"/>
</dbReference>
<name>A0ABR1F7K3_9ASCO</name>
<dbReference type="EMBL" id="JBBJBU010000006">
    <property type="protein sequence ID" value="KAK7205093.1"/>
    <property type="molecule type" value="Genomic_DNA"/>
</dbReference>
<keyword evidence="3" id="KW-0862">Zinc</keyword>
<comment type="caution">
    <text evidence="10">The sequence shown here is derived from an EMBL/GenBank/DDBJ whole genome shotgun (WGS) entry which is preliminary data.</text>
</comment>
<dbReference type="SMART" id="SM01090">
    <property type="entry name" value="Copper-fist"/>
    <property type="match status" value="1"/>
</dbReference>
<dbReference type="InterPro" id="IPR036395">
    <property type="entry name" value="Cu_fist_DNA-bd_dom_sf"/>
</dbReference>
<reference evidence="10 11" key="1">
    <citation type="submission" date="2024-03" db="EMBL/GenBank/DDBJ databases">
        <title>Genome-scale model development and genomic sequencing of the oleaginous clade Lipomyces.</title>
        <authorList>
            <consortium name="Lawrence Berkeley National Laboratory"/>
            <person name="Czajka J.J."/>
            <person name="Han Y."/>
            <person name="Kim J."/>
            <person name="Mondo S.J."/>
            <person name="Hofstad B.A."/>
            <person name="Robles A."/>
            <person name="Haridas S."/>
            <person name="Riley R."/>
            <person name="LaButti K."/>
            <person name="Pangilinan J."/>
            <person name="Andreopoulos W."/>
            <person name="Lipzen A."/>
            <person name="Yan J."/>
            <person name="Wang M."/>
            <person name="Ng V."/>
            <person name="Grigoriev I.V."/>
            <person name="Spatafora J.W."/>
            <person name="Magnuson J.K."/>
            <person name="Baker S.E."/>
            <person name="Pomraning K.R."/>
        </authorList>
    </citation>
    <scope>NUCLEOTIDE SEQUENCE [LARGE SCALE GENOMIC DNA]</scope>
    <source>
        <strain evidence="10 11">Phaff 52-87</strain>
    </source>
</reference>
<gene>
    <name evidence="10" type="ORF">BZA70DRAFT_289735</name>
</gene>
<evidence type="ECO:0000313" key="10">
    <source>
        <dbReference type="EMBL" id="KAK7205093.1"/>
    </source>
</evidence>
<proteinExistence type="predicted"/>
<dbReference type="PRINTS" id="PR00617">
    <property type="entry name" value="COPPERFIST"/>
</dbReference>
<sequence length="493" mass="52395">MLLVDGEKYACIRCIRGHRSSTCKHRQRPLVQVRRRGRPVAECNHRLAVLPDGTCECGVAAIILPKVRSGSTFAPVIEEGEGGKRKIQDTSEDAHQRVVLIRQGSGSCCGGAQTTSSATEQSTTGRREYENERSALVGTTATKQRVIYDPSSVEIQEIEAQTTPKGGVKLKRSGSSSSSLSSDRSTAATTTVKSEDGNEVSSCCGEKAEASCCGGQQADGQRRPIKLRSVVLKPDVDSAAIVRTLDMAQQSLPAVQSVEYYPPQVGLGSQAAAAGTQYGRETMKAGGEYENEDLYSNASPTVAYDEALYSLEAYLQASSQEQAQPYASHNLLMQEAAGVVSQAQQAAAAVSSSGGGSGLQTLSQQEIESLTRYSSRTGVVSYPTGRIGGFTGGEGVQMGTYGDVYVPEGVQLSTSQKELADHMTLLQQQPQQQVDEDGLDNLFSVYLTSACAVPGGTCMCSDECNCPGCMKHGNVFVGENEGREEGFGLEWGR</sequence>
<evidence type="ECO:0000256" key="2">
    <source>
        <dbReference type="ARBA" id="ARBA00022723"/>
    </source>
</evidence>
<dbReference type="SMART" id="SM00412">
    <property type="entry name" value="Cu_FIST"/>
    <property type="match status" value="1"/>
</dbReference>
<dbReference type="Pfam" id="PF00649">
    <property type="entry name" value="Copper-fist"/>
    <property type="match status" value="1"/>
</dbReference>
<evidence type="ECO:0000256" key="7">
    <source>
        <dbReference type="ARBA" id="ARBA00023242"/>
    </source>
</evidence>
<protein>
    <recommendedName>
        <fullName evidence="9">Copper-fist domain-containing protein</fullName>
    </recommendedName>
</protein>
<dbReference type="PANTHER" id="PTHR28088">
    <property type="entry name" value="TRANSCRIPTIONAL ACTIVATOR HAA1-RELATED"/>
    <property type="match status" value="1"/>
</dbReference>
<dbReference type="RefSeq" id="XP_064768126.1">
    <property type="nucleotide sequence ID" value="XM_064914140.1"/>
</dbReference>
<evidence type="ECO:0000256" key="5">
    <source>
        <dbReference type="ARBA" id="ARBA00023015"/>
    </source>
</evidence>
<evidence type="ECO:0000256" key="1">
    <source>
        <dbReference type="ARBA" id="ARBA00004123"/>
    </source>
</evidence>
<dbReference type="Proteomes" id="UP001498771">
    <property type="component" value="Unassembled WGS sequence"/>
</dbReference>
<dbReference type="PROSITE" id="PS50073">
    <property type="entry name" value="COPPER_FIST_2"/>
    <property type="match status" value="1"/>
</dbReference>
<keyword evidence="7" id="KW-0539">Nucleus</keyword>
<keyword evidence="6" id="KW-0804">Transcription</keyword>
<dbReference type="InterPro" id="IPR051763">
    <property type="entry name" value="Copper_Homeo_Regul"/>
</dbReference>
<dbReference type="SUPFAM" id="SSF57879">
    <property type="entry name" value="Zinc domain conserved in yeast copper-regulated transcription factors"/>
    <property type="match status" value="1"/>
</dbReference>
<dbReference type="Gene3D" id="3.90.430.10">
    <property type="entry name" value="Copper fist DNA-binding domain"/>
    <property type="match status" value="1"/>
</dbReference>
<dbReference type="GeneID" id="90039652"/>
<evidence type="ECO:0000313" key="11">
    <source>
        <dbReference type="Proteomes" id="UP001498771"/>
    </source>
</evidence>
<keyword evidence="4" id="KW-0186">Copper</keyword>
<dbReference type="InterPro" id="IPR001083">
    <property type="entry name" value="Cu_fist_DNA-bd_dom"/>
</dbReference>
<feature type="region of interest" description="Disordered" evidence="8">
    <location>
        <begin position="108"/>
        <end position="136"/>
    </location>
</feature>
<keyword evidence="5" id="KW-0805">Transcription regulation</keyword>
<evidence type="ECO:0000256" key="4">
    <source>
        <dbReference type="ARBA" id="ARBA00023008"/>
    </source>
</evidence>
<evidence type="ECO:0000256" key="8">
    <source>
        <dbReference type="SAM" id="MobiDB-lite"/>
    </source>
</evidence>